<keyword evidence="13" id="KW-1185">Reference proteome</keyword>
<evidence type="ECO:0000256" key="5">
    <source>
        <dbReference type="ARBA" id="ARBA00022750"/>
    </source>
</evidence>
<sequence length="165" mass="18461">MKTKHILILTLILINLGCDQFSKELVRHKVENNAYIPLVKDNLILTNVENTGAALGFGANFSPWIKIILLNFLPLLVLLVLIYRIFKKSNLDKWVLVAFAFLIGGGLGNLIDRFLYGSVTDFFHLRIGFLKTGIFNMADVSVTIGAICLLIAMLNTKKESKLNPQ</sequence>
<dbReference type="PRINTS" id="PR00781">
    <property type="entry name" value="LIPOSIGPTASE"/>
</dbReference>
<comment type="function">
    <text evidence="9 10">This protein specifically catalyzes the removal of signal peptides from prolipoproteins.</text>
</comment>
<keyword evidence="3 9" id="KW-0645">Protease</keyword>
<dbReference type="EMBL" id="MTBC01000003">
    <property type="protein sequence ID" value="OQD43337.1"/>
    <property type="molecule type" value="Genomic_DNA"/>
</dbReference>
<evidence type="ECO:0000256" key="1">
    <source>
        <dbReference type="ARBA" id="ARBA00006139"/>
    </source>
</evidence>
<evidence type="ECO:0000256" key="11">
    <source>
        <dbReference type="RuleBase" id="RU004181"/>
    </source>
</evidence>
<evidence type="ECO:0000256" key="7">
    <source>
        <dbReference type="ARBA" id="ARBA00022989"/>
    </source>
</evidence>
<evidence type="ECO:0000313" key="12">
    <source>
        <dbReference type="EMBL" id="OQD43337.1"/>
    </source>
</evidence>
<comment type="similarity">
    <text evidence="1 9 11">Belongs to the peptidase A8 family.</text>
</comment>
<comment type="caution">
    <text evidence="9">Lacks conserved residue(s) required for the propagation of feature annotation.</text>
</comment>
<evidence type="ECO:0000256" key="2">
    <source>
        <dbReference type="ARBA" id="ARBA00022475"/>
    </source>
</evidence>
<evidence type="ECO:0000256" key="9">
    <source>
        <dbReference type="HAMAP-Rule" id="MF_00161"/>
    </source>
</evidence>
<evidence type="ECO:0000256" key="4">
    <source>
        <dbReference type="ARBA" id="ARBA00022692"/>
    </source>
</evidence>
<comment type="subcellular location">
    <subcellularLocation>
        <location evidence="9">Cell membrane</location>
        <topology evidence="9">Multi-pass membrane protein</topology>
    </subcellularLocation>
</comment>
<dbReference type="InterPro" id="IPR001872">
    <property type="entry name" value="Peptidase_A8"/>
</dbReference>
<evidence type="ECO:0000256" key="8">
    <source>
        <dbReference type="ARBA" id="ARBA00023136"/>
    </source>
</evidence>
<feature type="transmembrane region" description="Helical" evidence="9">
    <location>
        <begin position="134"/>
        <end position="154"/>
    </location>
</feature>
<dbReference type="Proteomes" id="UP000191680">
    <property type="component" value="Unassembled WGS sequence"/>
</dbReference>
<comment type="pathway">
    <text evidence="9">Protein modification; lipoprotein biosynthesis (signal peptide cleavage).</text>
</comment>
<evidence type="ECO:0000256" key="3">
    <source>
        <dbReference type="ARBA" id="ARBA00022670"/>
    </source>
</evidence>
<dbReference type="OrthoDB" id="9810259at2"/>
<dbReference type="RefSeq" id="WP_080318444.1">
    <property type="nucleotide sequence ID" value="NZ_MTBC01000003.1"/>
</dbReference>
<evidence type="ECO:0000256" key="10">
    <source>
        <dbReference type="RuleBase" id="RU000594"/>
    </source>
</evidence>
<feature type="transmembrane region" description="Helical" evidence="9">
    <location>
        <begin position="64"/>
        <end position="82"/>
    </location>
</feature>
<evidence type="ECO:0000256" key="6">
    <source>
        <dbReference type="ARBA" id="ARBA00022801"/>
    </source>
</evidence>
<dbReference type="PANTHER" id="PTHR33695">
    <property type="entry name" value="LIPOPROTEIN SIGNAL PEPTIDASE"/>
    <property type="match status" value="1"/>
</dbReference>
<dbReference type="GO" id="GO:0005886">
    <property type="term" value="C:plasma membrane"/>
    <property type="evidence" value="ECO:0007669"/>
    <property type="project" value="UniProtKB-SubCell"/>
</dbReference>
<dbReference type="PROSITE" id="PS00855">
    <property type="entry name" value="SPASE_II"/>
    <property type="match status" value="1"/>
</dbReference>
<dbReference type="HAMAP" id="MF_00161">
    <property type="entry name" value="LspA"/>
    <property type="match status" value="1"/>
</dbReference>
<feature type="active site" evidence="9">
    <location>
        <position position="139"/>
    </location>
</feature>
<evidence type="ECO:0000313" key="13">
    <source>
        <dbReference type="Proteomes" id="UP000191680"/>
    </source>
</evidence>
<dbReference type="EC" id="3.4.23.36" evidence="9"/>
<dbReference type="AlphaFoldDB" id="A0A1V6LTI6"/>
<dbReference type="Pfam" id="PF01252">
    <property type="entry name" value="Peptidase_A8"/>
    <property type="match status" value="1"/>
</dbReference>
<dbReference type="PANTHER" id="PTHR33695:SF1">
    <property type="entry name" value="LIPOPROTEIN SIGNAL PEPTIDASE"/>
    <property type="match status" value="1"/>
</dbReference>
<dbReference type="NCBIfam" id="TIGR00077">
    <property type="entry name" value="lspA"/>
    <property type="match status" value="1"/>
</dbReference>
<dbReference type="UniPathway" id="UPA00665"/>
<accession>A0A1V6LTI6</accession>
<dbReference type="GO" id="GO:0004190">
    <property type="term" value="F:aspartic-type endopeptidase activity"/>
    <property type="evidence" value="ECO:0007669"/>
    <property type="project" value="UniProtKB-UniRule"/>
</dbReference>
<keyword evidence="5 9" id="KW-0064">Aspartyl protease</keyword>
<gene>
    <name evidence="9" type="primary">lspA</name>
    <name evidence="12" type="ORF">BUL40_05750</name>
</gene>
<dbReference type="GO" id="GO:0006508">
    <property type="term" value="P:proteolysis"/>
    <property type="evidence" value="ECO:0007669"/>
    <property type="project" value="UniProtKB-KW"/>
</dbReference>
<name>A0A1V6LTI6_9FLAO</name>
<keyword evidence="4 9" id="KW-0812">Transmembrane</keyword>
<proteinExistence type="inferred from homology"/>
<comment type="catalytic activity">
    <reaction evidence="9 10">
        <text>Release of signal peptides from bacterial membrane prolipoproteins. Hydrolyzes -Xaa-Yaa-Zaa-|-(S,diacylglyceryl)Cys-, in which Xaa is hydrophobic (preferably Leu), and Yaa (Ala or Ser) and Zaa (Gly or Ala) have small, neutral side chains.</text>
        <dbReference type="EC" id="3.4.23.36"/>
    </reaction>
</comment>
<feature type="transmembrane region" description="Helical" evidence="9">
    <location>
        <begin position="94"/>
        <end position="114"/>
    </location>
</feature>
<reference evidence="12 13" key="1">
    <citation type="submission" date="2016-12" db="EMBL/GenBank/DDBJ databases">
        <authorList>
            <person name="Song W.-J."/>
            <person name="Kurnit D.M."/>
        </authorList>
    </citation>
    <scope>NUCLEOTIDE SEQUENCE [LARGE SCALE GENOMIC DNA]</scope>
    <source>
        <strain evidence="12 13">HSG9</strain>
    </source>
</reference>
<comment type="caution">
    <text evidence="12">The sequence shown here is derived from an EMBL/GenBank/DDBJ whole genome shotgun (WGS) entry which is preliminary data.</text>
</comment>
<keyword evidence="2 9" id="KW-1003">Cell membrane</keyword>
<feature type="active site" evidence="9">
    <location>
        <position position="121"/>
    </location>
</feature>
<keyword evidence="8 9" id="KW-0472">Membrane</keyword>
<organism evidence="12 13">
    <name type="scientific">Croceivirga radicis</name>
    <dbReference type="NCBI Taxonomy" id="1929488"/>
    <lineage>
        <taxon>Bacteria</taxon>
        <taxon>Pseudomonadati</taxon>
        <taxon>Bacteroidota</taxon>
        <taxon>Flavobacteriia</taxon>
        <taxon>Flavobacteriales</taxon>
        <taxon>Flavobacteriaceae</taxon>
        <taxon>Croceivirga</taxon>
    </lineage>
</organism>
<keyword evidence="7 9" id="KW-1133">Transmembrane helix</keyword>
<keyword evidence="6 9" id="KW-0378">Hydrolase</keyword>
<protein>
    <recommendedName>
        <fullName evidence="9">Lipoprotein signal peptidase</fullName>
        <ecNumber evidence="9">3.4.23.36</ecNumber>
    </recommendedName>
    <alternativeName>
        <fullName evidence="9">Prolipoprotein signal peptidase</fullName>
    </alternativeName>
    <alternativeName>
        <fullName evidence="9">Signal peptidase II</fullName>
        <shortName evidence="9">SPase II</shortName>
    </alternativeName>
</protein>